<accession>A0A815L5F9</accession>
<evidence type="ECO:0000313" key="6">
    <source>
        <dbReference type="EMBL" id="CAF1398852.1"/>
    </source>
</evidence>
<dbReference type="GO" id="GO:0001664">
    <property type="term" value="F:G protein-coupled receptor binding"/>
    <property type="evidence" value="ECO:0007669"/>
    <property type="project" value="TreeGrafter"/>
</dbReference>
<keyword evidence="1" id="KW-0723">Serine/threonine-protein kinase</keyword>
<name>A0A815L5F9_9BILA</name>
<proteinExistence type="predicted"/>
<keyword evidence="2" id="KW-0808">Transferase</keyword>
<sequence>MRLYLTESDQELYKNFPIVISERWQQEITETVFDTVNQETDKIEQKRRTKFKQNNIYDDEKTSDLILQGQLKKNTGTFGFSWQIRYTKLYPNRLELHYEKGDKDPEVYTMERIEHIDSKEVKGQKTITIHLKGGNEPRLMLSPQVIVSFHECRIALNNALNNSTLTFSSSKQIRSTITIVVVQIHEKASIYLFFLFLSIWPENKFKSNNILFFF</sequence>
<dbReference type="GO" id="GO:0009966">
    <property type="term" value="P:regulation of signal transduction"/>
    <property type="evidence" value="ECO:0007669"/>
    <property type="project" value="TreeGrafter"/>
</dbReference>
<evidence type="ECO:0000313" key="8">
    <source>
        <dbReference type="Proteomes" id="UP000663860"/>
    </source>
</evidence>
<dbReference type="PANTHER" id="PTHR24355:SF18">
    <property type="entry name" value="G PROTEIN-COUPLED RECEPTOR KINASE"/>
    <property type="match status" value="1"/>
</dbReference>
<reference evidence="6" key="1">
    <citation type="submission" date="2021-02" db="EMBL/GenBank/DDBJ databases">
        <authorList>
            <person name="Nowell W R."/>
        </authorList>
    </citation>
    <scope>NUCLEOTIDE SEQUENCE</scope>
</reference>
<organism evidence="6 8">
    <name type="scientific">Adineta steineri</name>
    <dbReference type="NCBI Taxonomy" id="433720"/>
    <lineage>
        <taxon>Eukaryota</taxon>
        <taxon>Metazoa</taxon>
        <taxon>Spiralia</taxon>
        <taxon>Gnathifera</taxon>
        <taxon>Rotifera</taxon>
        <taxon>Eurotatoria</taxon>
        <taxon>Bdelloidea</taxon>
        <taxon>Adinetida</taxon>
        <taxon>Adinetidae</taxon>
        <taxon>Adineta</taxon>
    </lineage>
</organism>
<comment type="caution">
    <text evidence="6">The sequence shown here is derived from an EMBL/GenBank/DDBJ whole genome shotgun (WGS) entry which is preliminary data.</text>
</comment>
<dbReference type="Proteomes" id="UP000663868">
    <property type="component" value="Unassembled WGS sequence"/>
</dbReference>
<dbReference type="Gene3D" id="1.10.287.1270">
    <property type="match status" value="1"/>
</dbReference>
<evidence type="ECO:0008006" key="9">
    <source>
        <dbReference type="Google" id="ProtNLM"/>
    </source>
</evidence>
<dbReference type="PANTHER" id="PTHR24355">
    <property type="entry name" value="G PROTEIN-COUPLED RECEPTOR KINASE/RIBOSOMAL PROTEIN S6 KINASE"/>
    <property type="match status" value="1"/>
</dbReference>
<dbReference type="GO" id="GO:0005524">
    <property type="term" value="F:ATP binding"/>
    <property type="evidence" value="ECO:0007669"/>
    <property type="project" value="UniProtKB-KW"/>
</dbReference>
<evidence type="ECO:0000256" key="1">
    <source>
        <dbReference type="ARBA" id="ARBA00022527"/>
    </source>
</evidence>
<keyword evidence="5" id="KW-0067">ATP-binding</keyword>
<evidence type="ECO:0000256" key="3">
    <source>
        <dbReference type="ARBA" id="ARBA00022741"/>
    </source>
</evidence>
<protein>
    <recommendedName>
        <fullName evidence="9">PH domain-containing protein</fullName>
    </recommendedName>
</protein>
<dbReference type="AlphaFoldDB" id="A0A815L5F9"/>
<gene>
    <name evidence="6" type="ORF">IZO911_LOCUS39374</name>
    <name evidence="7" type="ORF">KXQ929_LOCUS32263</name>
</gene>
<dbReference type="GO" id="GO:0007186">
    <property type="term" value="P:G protein-coupled receptor signaling pathway"/>
    <property type="evidence" value="ECO:0007669"/>
    <property type="project" value="TreeGrafter"/>
</dbReference>
<evidence type="ECO:0000256" key="4">
    <source>
        <dbReference type="ARBA" id="ARBA00022777"/>
    </source>
</evidence>
<dbReference type="Gene3D" id="2.30.29.30">
    <property type="entry name" value="Pleckstrin-homology domain (PH domain)/Phosphotyrosine-binding domain (PTB)"/>
    <property type="match status" value="1"/>
</dbReference>
<dbReference type="EMBL" id="CAJNOE010001191">
    <property type="protein sequence ID" value="CAF1398852.1"/>
    <property type="molecule type" value="Genomic_DNA"/>
</dbReference>
<dbReference type="SUPFAM" id="SSF50729">
    <property type="entry name" value="PH domain-like"/>
    <property type="match status" value="1"/>
</dbReference>
<evidence type="ECO:0000256" key="2">
    <source>
        <dbReference type="ARBA" id="ARBA00022679"/>
    </source>
</evidence>
<dbReference type="InterPro" id="IPR011993">
    <property type="entry name" value="PH-like_dom_sf"/>
</dbReference>
<dbReference type="GO" id="GO:0004703">
    <property type="term" value="F:G protein-coupled receptor kinase activity"/>
    <property type="evidence" value="ECO:0007669"/>
    <property type="project" value="TreeGrafter"/>
</dbReference>
<dbReference type="Proteomes" id="UP000663860">
    <property type="component" value="Unassembled WGS sequence"/>
</dbReference>
<dbReference type="EMBL" id="CAJOBB010003871">
    <property type="protein sequence ID" value="CAF4063016.1"/>
    <property type="molecule type" value="Genomic_DNA"/>
</dbReference>
<evidence type="ECO:0000313" key="7">
    <source>
        <dbReference type="EMBL" id="CAF4063016.1"/>
    </source>
</evidence>
<evidence type="ECO:0000256" key="5">
    <source>
        <dbReference type="ARBA" id="ARBA00022840"/>
    </source>
</evidence>
<keyword evidence="4" id="KW-0418">Kinase</keyword>
<keyword evidence="3" id="KW-0547">Nucleotide-binding</keyword>